<sequence>MNKTIQYFRNSYDEDLQNYRKEQEIEREKEREREREQRETDERLKRMAERLFALEQEPDINIIDLLKTFEEELWEMINLYKHGQIIEYGNLDMILLTQPINMQLLYNVVTDFRDRIADEVVIAADQDVKNSPTLEFYKNDIKNYKDCDKFLDKVFEQESKRPFKISFDFGTVIQRSEPKSQDGTKIPKYSIVDEETDKIVSYRINRPEVNKSMIHIPSIIVSKQNLNDYKKYVHSTIIQMQERTIVDTQEMFVAIFSMLICVYRLPYNSAGLCNEMLKIHKNRKEIRYVECNYNYMICFWTAYSFIVMPDRKGKFLHPTSRVALAKKELFQYYNVKRQHQREFLVNYPGFNFATDAEEISRRLNLNINIYQYIDTREAVKPINRRIDESNDIQNPFYQFLCSYHNTSINDEGEETDKNSNIMPRELLQSKIASNPTEFNILLVTDDCGNSHIMYIADVNELLGIKICPICKVHAIPAHDKYSHVKRKMDAHMKKCKENKQLLLENAHLKLEYDGQIIKRVVLEKYPKPYAPHILQNKSYKYLLANNRVNEVKPIKFYISNKFFTLDRKINKKCGEFSFQHANLEPLCVASTIKTKNKIKIIYFDNRTVNFIDEWLKMLFEEAKQVKFDNKYQDENIPQGFDVPVLGWDSSKFDTSLIFRNIHSNQYVISKYIGSGAHPKQIVVKNKEHSVTLKFIDAKSYLAPNMEYDAFIKDIGKVVLNKPVLPEEYFNCDNYQTELDKSEAFPIESFINQLKNSSISISEYNNYVKKSESFVSRWNYMRHCMEQDTQMMLHPIDNMNEFYFEFKVDMLLNTSLAKNSCQVKYSFVYKDFDLSESYNDTIYDSQDPKDDEATERSSTTFGVAPLLKASPDVKSFILTPQYWQLKVNDYNEQDKRQKRNRKHNITVKDYEYFKKLFITHTCHMCQSRFNYKNKPTLDRIDNAKAHTKANVLPCCLYCNKYASNRDKNEARLMIQLRRFALKYGLPMTISDQQVYKLCRRDLTGGISYVAHRQNIAGETKINKFIYDKYSNSVHSFDLPHVMTHVYSLDFNSLYASVMSSEQYQSIPYTNHRLYMPGYVLERVDNDQQRMRNIIYNEYRFSDDEQVIDKHVQLFIAEIKAHIHEDYINDQIDLPVIWRNLTITTSEQDIGKYTYKQLIDNGMQHDIEERKLTMLSSTHGQFMSFSNHYLWLLIDRFHLIIDEIRCVTTFSKHCEFNEFVNIFVNRRCKAIYEGNQSMNQLCKLTLNTSFGYDSLNTEKYQNIKLCNKDNIRQTHLLGTFVSEKQLSDDLIHYIYGDTDSMCFAVAGDEAAGIHQGLKYVISDQQLYNETYYQFLPRDADLNEATKFTRERSGCEAILPTSFAQSVYEEKKINGLTVQSEGSACIALAAKCYYINTDEVQIIKLKGVNQKQNQNIDFQKAFHTNIDSNAITTVENTSLIQKNGQISRITQNKIGISGVNTKAIVLQNQSCAPYLYGVPASNYVIDNEL</sequence>
<evidence type="ECO:0000313" key="7">
    <source>
        <dbReference type="Proteomes" id="UP000324800"/>
    </source>
</evidence>
<dbReference type="SUPFAM" id="SSF56672">
    <property type="entry name" value="DNA/RNA polymerases"/>
    <property type="match status" value="1"/>
</dbReference>
<evidence type="ECO:0000256" key="5">
    <source>
        <dbReference type="SAM" id="MobiDB-lite"/>
    </source>
</evidence>
<gene>
    <name evidence="6" type="ORF">EZS28_013132</name>
</gene>
<keyword evidence="2" id="KW-0808">Transferase</keyword>
<dbReference type="InterPro" id="IPR043502">
    <property type="entry name" value="DNA/RNA_pol_sf"/>
</dbReference>
<keyword evidence="4" id="KW-0239">DNA-directed DNA polymerase</keyword>
<protein>
    <submittedName>
        <fullName evidence="6">Uncharacterized protein</fullName>
    </submittedName>
</protein>
<organism evidence="6 7">
    <name type="scientific">Streblomastix strix</name>
    <dbReference type="NCBI Taxonomy" id="222440"/>
    <lineage>
        <taxon>Eukaryota</taxon>
        <taxon>Metamonada</taxon>
        <taxon>Preaxostyla</taxon>
        <taxon>Oxymonadida</taxon>
        <taxon>Streblomastigidae</taxon>
        <taxon>Streblomastix</taxon>
    </lineage>
</organism>
<dbReference type="GO" id="GO:0003887">
    <property type="term" value="F:DNA-directed DNA polymerase activity"/>
    <property type="evidence" value="ECO:0007669"/>
    <property type="project" value="UniProtKB-KW"/>
</dbReference>
<dbReference type="InterPro" id="IPR006172">
    <property type="entry name" value="DNA-dir_DNA_pol_B"/>
</dbReference>
<dbReference type="EMBL" id="SNRW01002910">
    <property type="protein sequence ID" value="KAA6391343.1"/>
    <property type="molecule type" value="Genomic_DNA"/>
</dbReference>
<keyword evidence="3" id="KW-0548">Nucleotidyltransferase</keyword>
<comment type="caution">
    <text evidence="6">The sequence shown here is derived from an EMBL/GenBank/DDBJ whole genome shotgun (WGS) entry which is preliminary data.</text>
</comment>
<dbReference type="GO" id="GO:0003676">
    <property type="term" value="F:nucleic acid binding"/>
    <property type="evidence" value="ECO:0007669"/>
    <property type="project" value="InterPro"/>
</dbReference>
<dbReference type="Proteomes" id="UP000324800">
    <property type="component" value="Unassembled WGS sequence"/>
</dbReference>
<comment type="similarity">
    <text evidence="1">Belongs to the DNA polymerase type-B family.</text>
</comment>
<reference evidence="6 7" key="1">
    <citation type="submission" date="2019-03" db="EMBL/GenBank/DDBJ databases">
        <title>Single cell metagenomics reveals metabolic interactions within the superorganism composed of flagellate Streblomastix strix and complex community of Bacteroidetes bacteria on its surface.</title>
        <authorList>
            <person name="Treitli S.C."/>
            <person name="Kolisko M."/>
            <person name="Husnik F."/>
            <person name="Keeling P."/>
            <person name="Hampl V."/>
        </authorList>
    </citation>
    <scope>NUCLEOTIDE SEQUENCE [LARGE SCALE GENOMIC DNA]</scope>
    <source>
        <strain evidence="6">ST1C</strain>
    </source>
</reference>
<evidence type="ECO:0000256" key="2">
    <source>
        <dbReference type="ARBA" id="ARBA00022679"/>
    </source>
</evidence>
<evidence type="ECO:0000256" key="1">
    <source>
        <dbReference type="ARBA" id="ARBA00005755"/>
    </source>
</evidence>
<dbReference type="GO" id="GO:0000166">
    <property type="term" value="F:nucleotide binding"/>
    <property type="evidence" value="ECO:0007669"/>
    <property type="project" value="InterPro"/>
</dbReference>
<evidence type="ECO:0000256" key="3">
    <source>
        <dbReference type="ARBA" id="ARBA00022695"/>
    </source>
</evidence>
<feature type="region of interest" description="Disordered" evidence="5">
    <location>
        <begin position="19"/>
        <end position="40"/>
    </location>
</feature>
<dbReference type="PRINTS" id="PR00106">
    <property type="entry name" value="DNAPOLB"/>
</dbReference>
<accession>A0A5J4W9L4</accession>
<name>A0A5J4W9L4_9EUKA</name>
<dbReference type="Gene3D" id="3.30.40.220">
    <property type="match status" value="1"/>
</dbReference>
<evidence type="ECO:0000256" key="4">
    <source>
        <dbReference type="ARBA" id="ARBA00022932"/>
    </source>
</evidence>
<evidence type="ECO:0000313" key="6">
    <source>
        <dbReference type="EMBL" id="KAA6391343.1"/>
    </source>
</evidence>
<proteinExistence type="inferred from homology"/>